<dbReference type="EMBL" id="CABPSH010000018">
    <property type="protein sequence ID" value="VVE47056.1"/>
    <property type="molecule type" value="Genomic_DNA"/>
</dbReference>
<organism evidence="9 10">
    <name type="scientific">Pandoraea eparura</name>
    <dbReference type="NCBI Taxonomy" id="2508291"/>
    <lineage>
        <taxon>Bacteria</taxon>
        <taxon>Pseudomonadati</taxon>
        <taxon>Pseudomonadota</taxon>
        <taxon>Betaproteobacteria</taxon>
        <taxon>Burkholderiales</taxon>
        <taxon>Burkholderiaceae</taxon>
        <taxon>Pandoraea</taxon>
    </lineage>
</organism>
<evidence type="ECO:0000256" key="4">
    <source>
        <dbReference type="ARBA" id="ARBA00022729"/>
    </source>
</evidence>
<dbReference type="Pfam" id="PF04234">
    <property type="entry name" value="CopC"/>
    <property type="match status" value="1"/>
</dbReference>
<dbReference type="GO" id="GO:0005886">
    <property type="term" value="C:plasma membrane"/>
    <property type="evidence" value="ECO:0007669"/>
    <property type="project" value="TreeGrafter"/>
</dbReference>
<dbReference type="InterPro" id="IPR047685">
    <property type="entry name" value="CopC-like"/>
</dbReference>
<sequence>MSHQRFFSKSLVAAAGLIFASAAFAHPKLLSSTPQDNTEGPAPQKIELHFSENLMTQFSGANLVMTSMPGMSDHSTMKVAAKISGGDDPKVMVIAPAQPLTTGTYRVDWRAVSSDTHPITGKITFMVK</sequence>
<dbReference type="InterPro" id="IPR014755">
    <property type="entry name" value="Cu-Rt/internalin_Ig-like"/>
</dbReference>
<dbReference type="AlphaFoldDB" id="A0A5E4YE49"/>
<evidence type="ECO:0000256" key="3">
    <source>
        <dbReference type="ARBA" id="ARBA00022723"/>
    </source>
</evidence>
<proteinExistence type="inferred from homology"/>
<accession>A0A5E4YE49</accession>
<dbReference type="Gene3D" id="2.60.40.1220">
    <property type="match status" value="1"/>
</dbReference>
<feature type="signal peptide" evidence="7">
    <location>
        <begin position="1"/>
        <end position="25"/>
    </location>
</feature>
<evidence type="ECO:0000256" key="7">
    <source>
        <dbReference type="SAM" id="SignalP"/>
    </source>
</evidence>
<gene>
    <name evidence="9" type="ORF">PEP31012_04493</name>
</gene>
<evidence type="ECO:0000256" key="5">
    <source>
        <dbReference type="ARBA" id="ARBA00022764"/>
    </source>
</evidence>
<comment type="subcellular location">
    <subcellularLocation>
        <location evidence="1">Periplasm</location>
    </subcellularLocation>
</comment>
<keyword evidence="6" id="KW-0186">Copper</keyword>
<dbReference type="GO" id="GO:0046688">
    <property type="term" value="P:response to copper ion"/>
    <property type="evidence" value="ECO:0007669"/>
    <property type="project" value="InterPro"/>
</dbReference>
<dbReference type="PANTHER" id="PTHR34820:SF4">
    <property type="entry name" value="INNER MEMBRANE PROTEIN YEBZ"/>
    <property type="match status" value="1"/>
</dbReference>
<dbReference type="PANTHER" id="PTHR34820">
    <property type="entry name" value="INNER MEMBRANE PROTEIN YEBZ"/>
    <property type="match status" value="1"/>
</dbReference>
<evidence type="ECO:0000259" key="8">
    <source>
        <dbReference type="Pfam" id="PF04234"/>
    </source>
</evidence>
<dbReference type="RefSeq" id="WP_094068950.1">
    <property type="nucleotide sequence ID" value="NZ_CABPSH010000018.1"/>
</dbReference>
<dbReference type="GO" id="GO:0005507">
    <property type="term" value="F:copper ion binding"/>
    <property type="evidence" value="ECO:0007669"/>
    <property type="project" value="InterPro"/>
</dbReference>
<keyword evidence="10" id="KW-1185">Reference proteome</keyword>
<dbReference type="InterPro" id="IPR032694">
    <property type="entry name" value="CopC/D"/>
</dbReference>
<feature type="chain" id="PRO_5022791765" evidence="7">
    <location>
        <begin position="26"/>
        <end position="128"/>
    </location>
</feature>
<feature type="domain" description="CopC" evidence="8">
    <location>
        <begin position="26"/>
        <end position="127"/>
    </location>
</feature>
<dbReference type="NCBIfam" id="NF033814">
    <property type="entry name" value="copper_CopC"/>
    <property type="match status" value="1"/>
</dbReference>
<keyword evidence="5" id="KW-0574">Periplasm</keyword>
<evidence type="ECO:0000313" key="9">
    <source>
        <dbReference type="EMBL" id="VVE47056.1"/>
    </source>
</evidence>
<dbReference type="GO" id="GO:0006825">
    <property type="term" value="P:copper ion transport"/>
    <property type="evidence" value="ECO:0007669"/>
    <property type="project" value="InterPro"/>
</dbReference>
<evidence type="ECO:0000256" key="1">
    <source>
        <dbReference type="ARBA" id="ARBA00004418"/>
    </source>
</evidence>
<protein>
    <submittedName>
        <fullName evidence="9">Copper resistance protein CopC</fullName>
    </submittedName>
</protein>
<dbReference type="Proteomes" id="UP000400981">
    <property type="component" value="Unassembled WGS sequence"/>
</dbReference>
<evidence type="ECO:0000313" key="10">
    <source>
        <dbReference type="Proteomes" id="UP000400981"/>
    </source>
</evidence>
<name>A0A5E4YE49_9BURK</name>
<keyword evidence="4 7" id="KW-0732">Signal</keyword>
<reference evidence="9 10" key="1">
    <citation type="submission" date="2019-08" db="EMBL/GenBank/DDBJ databases">
        <authorList>
            <person name="Peeters C."/>
        </authorList>
    </citation>
    <scope>NUCLEOTIDE SEQUENCE [LARGE SCALE GENOMIC DNA]</scope>
    <source>
        <strain evidence="9 10">LMG 31012</strain>
    </source>
</reference>
<dbReference type="SUPFAM" id="SSF81296">
    <property type="entry name" value="E set domains"/>
    <property type="match status" value="1"/>
</dbReference>
<comment type="similarity">
    <text evidence="2">Belongs to the CopC family.</text>
</comment>
<dbReference type="OrthoDB" id="9796814at2"/>
<dbReference type="GO" id="GO:0042597">
    <property type="term" value="C:periplasmic space"/>
    <property type="evidence" value="ECO:0007669"/>
    <property type="project" value="UniProtKB-SubCell"/>
</dbReference>
<dbReference type="InterPro" id="IPR014756">
    <property type="entry name" value="Ig_E-set"/>
</dbReference>
<evidence type="ECO:0000256" key="6">
    <source>
        <dbReference type="ARBA" id="ARBA00023008"/>
    </source>
</evidence>
<evidence type="ECO:0000256" key="2">
    <source>
        <dbReference type="ARBA" id="ARBA00010509"/>
    </source>
</evidence>
<keyword evidence="3" id="KW-0479">Metal-binding</keyword>
<dbReference type="InterPro" id="IPR007348">
    <property type="entry name" value="CopC_dom"/>
</dbReference>